<evidence type="ECO:0000259" key="6">
    <source>
        <dbReference type="Pfam" id="PF14693"/>
    </source>
</evidence>
<evidence type="ECO:0000256" key="4">
    <source>
        <dbReference type="ARBA" id="ARBA00023274"/>
    </source>
</evidence>
<dbReference type="AlphaFoldDB" id="A0A9D1D5P7"/>
<dbReference type="InterPro" id="IPR020930">
    <property type="entry name" value="Ribosomal_uL5_bac-type"/>
</dbReference>
<dbReference type="GO" id="GO:0008097">
    <property type="term" value="F:5S rRNA binding"/>
    <property type="evidence" value="ECO:0007669"/>
    <property type="project" value="InterPro"/>
</dbReference>
<keyword evidence="1" id="KW-0699">rRNA-binding</keyword>
<dbReference type="CDD" id="cd00495">
    <property type="entry name" value="Ribosomal_L25_TL5_CTC"/>
    <property type="match status" value="1"/>
</dbReference>
<dbReference type="SUPFAM" id="SSF50715">
    <property type="entry name" value="Ribosomal protein L25-like"/>
    <property type="match status" value="1"/>
</dbReference>
<dbReference type="Pfam" id="PF01386">
    <property type="entry name" value="Ribosomal_L25p"/>
    <property type="match status" value="1"/>
</dbReference>
<feature type="domain" description="Large ribosomal subunit protein bL25 L25" evidence="5">
    <location>
        <begin position="5"/>
        <end position="89"/>
    </location>
</feature>
<dbReference type="GO" id="GO:0006412">
    <property type="term" value="P:translation"/>
    <property type="evidence" value="ECO:0007669"/>
    <property type="project" value="InterPro"/>
</dbReference>
<organism evidence="7 8">
    <name type="scientific">Candidatus Copromonas faecavium</name>
    <name type="common">nom. illeg.</name>
    <dbReference type="NCBI Taxonomy" id="2840740"/>
    <lineage>
        <taxon>Bacteria</taxon>
        <taxon>Bacillati</taxon>
        <taxon>Bacillota</taxon>
        <taxon>Clostridia</taxon>
        <taxon>Lachnospirales</taxon>
        <taxon>Lachnospiraceae</taxon>
        <taxon>Candidatus Copromonas (nom. illeg.)</taxon>
    </lineage>
</organism>
<dbReference type="Pfam" id="PF14693">
    <property type="entry name" value="Ribosomal_TL5_C"/>
    <property type="match status" value="1"/>
</dbReference>
<reference evidence="7" key="1">
    <citation type="submission" date="2020-10" db="EMBL/GenBank/DDBJ databases">
        <authorList>
            <person name="Gilroy R."/>
        </authorList>
    </citation>
    <scope>NUCLEOTIDE SEQUENCE</scope>
    <source>
        <strain evidence="7">CHK180-2868</strain>
    </source>
</reference>
<dbReference type="EMBL" id="DVGC01000032">
    <property type="protein sequence ID" value="HIR05533.1"/>
    <property type="molecule type" value="Genomic_DNA"/>
</dbReference>
<feature type="domain" description="Large ribosomal subunit protein bL25 beta" evidence="6">
    <location>
        <begin position="106"/>
        <end position="178"/>
    </location>
</feature>
<evidence type="ECO:0000256" key="2">
    <source>
        <dbReference type="ARBA" id="ARBA00022884"/>
    </source>
</evidence>
<dbReference type="Gene3D" id="2.170.120.20">
    <property type="entry name" value="Ribosomal protein L25, beta domain"/>
    <property type="match status" value="1"/>
</dbReference>
<dbReference type="Proteomes" id="UP000824250">
    <property type="component" value="Unassembled WGS sequence"/>
</dbReference>
<dbReference type="Gene3D" id="2.40.240.10">
    <property type="entry name" value="Ribosomal Protein L25, Chain P"/>
    <property type="match status" value="1"/>
</dbReference>
<dbReference type="InterPro" id="IPR020057">
    <property type="entry name" value="Ribosomal_bL25_b-dom"/>
</dbReference>
<evidence type="ECO:0000313" key="7">
    <source>
        <dbReference type="EMBL" id="HIR05533.1"/>
    </source>
</evidence>
<evidence type="ECO:0000259" key="5">
    <source>
        <dbReference type="Pfam" id="PF01386"/>
    </source>
</evidence>
<dbReference type="PANTHER" id="PTHR33284:SF1">
    <property type="entry name" value="RIBOSOMAL PROTEIN L25_GLN-TRNA SYNTHETASE, ANTI-CODON-BINDING DOMAIN-CONTAINING PROTEIN"/>
    <property type="match status" value="1"/>
</dbReference>
<proteinExistence type="predicted"/>
<evidence type="ECO:0000313" key="8">
    <source>
        <dbReference type="Proteomes" id="UP000824250"/>
    </source>
</evidence>
<gene>
    <name evidence="7" type="ORF">IAB28_06155</name>
</gene>
<dbReference type="InterPro" id="IPR001021">
    <property type="entry name" value="Ribosomal_bL25_long"/>
</dbReference>
<dbReference type="NCBIfam" id="TIGR00731">
    <property type="entry name" value="bL25_bact_ctc"/>
    <property type="match status" value="1"/>
</dbReference>
<dbReference type="GO" id="GO:0003735">
    <property type="term" value="F:structural constituent of ribosome"/>
    <property type="evidence" value="ECO:0007669"/>
    <property type="project" value="InterPro"/>
</dbReference>
<comment type="caution">
    <text evidence="7">The sequence shown here is derived from an EMBL/GenBank/DDBJ whole genome shotgun (WGS) entry which is preliminary data.</text>
</comment>
<name>A0A9D1D5P7_9FIRM</name>
<accession>A0A9D1D5P7</accession>
<keyword evidence="4" id="KW-0687">Ribonucleoprotein</keyword>
<dbReference type="InterPro" id="IPR011035">
    <property type="entry name" value="Ribosomal_bL25/Gln-tRNA_synth"/>
</dbReference>
<keyword evidence="3 7" id="KW-0689">Ribosomal protein</keyword>
<dbReference type="InterPro" id="IPR020056">
    <property type="entry name" value="Rbsml_bL25/Gln-tRNA_synth_N"/>
</dbReference>
<evidence type="ECO:0000256" key="3">
    <source>
        <dbReference type="ARBA" id="ARBA00022980"/>
    </source>
</evidence>
<protein>
    <submittedName>
        <fullName evidence="7">50S ribosomal protein L25</fullName>
    </submittedName>
</protein>
<sequence length="199" mass="22031">MNTFNAEKRDLAEKAKKLRREGFVTGNVFGRDLTESIPVKFQRTEAERLLRENGKGSRVVLQVDGEPMNVLVKEIDYDSLKRQILEMDFQVLVQNEMVKSVAEIVLCNHEKVTEGVLEQHLEEIAYRALPAALVEKIELDVGNMRVGDAIYVKDLEIASNKDVHLMTDPEALVVSVAAVHNTAAEDADAAASEGAAADK</sequence>
<dbReference type="InterPro" id="IPR029751">
    <property type="entry name" value="Ribosomal_L25_dom"/>
</dbReference>
<dbReference type="PANTHER" id="PTHR33284">
    <property type="entry name" value="RIBOSOMAL PROTEIN L25/GLN-TRNA SYNTHETASE, ANTI-CODON-BINDING DOMAIN-CONTAINING PROTEIN"/>
    <property type="match status" value="1"/>
</dbReference>
<reference evidence="7" key="2">
    <citation type="journal article" date="2021" name="PeerJ">
        <title>Extensive microbial diversity within the chicken gut microbiome revealed by metagenomics and culture.</title>
        <authorList>
            <person name="Gilroy R."/>
            <person name="Ravi A."/>
            <person name="Getino M."/>
            <person name="Pursley I."/>
            <person name="Horton D.L."/>
            <person name="Alikhan N.F."/>
            <person name="Baker D."/>
            <person name="Gharbi K."/>
            <person name="Hall N."/>
            <person name="Watson M."/>
            <person name="Adriaenssens E.M."/>
            <person name="Foster-Nyarko E."/>
            <person name="Jarju S."/>
            <person name="Secka A."/>
            <person name="Antonio M."/>
            <person name="Oren A."/>
            <person name="Chaudhuri R.R."/>
            <person name="La Ragione R."/>
            <person name="Hildebrand F."/>
            <person name="Pallen M.J."/>
        </authorList>
    </citation>
    <scope>NUCLEOTIDE SEQUENCE</scope>
    <source>
        <strain evidence="7">CHK180-2868</strain>
    </source>
</reference>
<dbReference type="InterPro" id="IPR037121">
    <property type="entry name" value="Ribosomal_bL25_C"/>
</dbReference>
<dbReference type="GO" id="GO:0022625">
    <property type="term" value="C:cytosolic large ribosomal subunit"/>
    <property type="evidence" value="ECO:0007669"/>
    <property type="project" value="TreeGrafter"/>
</dbReference>
<evidence type="ECO:0000256" key="1">
    <source>
        <dbReference type="ARBA" id="ARBA00022730"/>
    </source>
</evidence>
<keyword evidence="2" id="KW-0694">RNA-binding</keyword>